<evidence type="ECO:0000259" key="2">
    <source>
        <dbReference type="Pfam" id="PF07727"/>
    </source>
</evidence>
<name>A0A2P4YRJ6_9STRA</name>
<feature type="domain" description="Reverse transcriptase Ty1/copia-type" evidence="2">
    <location>
        <begin position="197"/>
        <end position="425"/>
    </location>
</feature>
<dbReference type="InterPro" id="IPR057670">
    <property type="entry name" value="SH3_retrovirus"/>
</dbReference>
<comment type="caution">
    <text evidence="4">The sequence shown here is derived from an EMBL/GenBank/DDBJ whole genome shotgun (WGS) entry which is preliminary data.</text>
</comment>
<dbReference type="PANTHER" id="PTHR11439:SF463">
    <property type="entry name" value="REVERSE TRANSCRIPTASE TY1_COPIA-TYPE DOMAIN-CONTAINING PROTEIN"/>
    <property type="match status" value="1"/>
</dbReference>
<feature type="domain" description="Retroviral polymerase SH3-like" evidence="3">
    <location>
        <begin position="9"/>
        <end position="57"/>
    </location>
</feature>
<dbReference type="InterPro" id="IPR043502">
    <property type="entry name" value="DNA/RNA_pol_sf"/>
</dbReference>
<dbReference type="OrthoDB" id="107090at2759"/>
<dbReference type="InterPro" id="IPR013103">
    <property type="entry name" value="RVT_2"/>
</dbReference>
<dbReference type="Proteomes" id="UP000237271">
    <property type="component" value="Unassembled WGS sequence"/>
</dbReference>
<keyword evidence="5" id="KW-1185">Reference proteome</keyword>
<dbReference type="EMBL" id="NCKW01000474">
    <property type="protein sequence ID" value="POM80428.1"/>
    <property type="molecule type" value="Genomic_DNA"/>
</dbReference>
<evidence type="ECO:0000313" key="5">
    <source>
        <dbReference type="Proteomes" id="UP000237271"/>
    </source>
</evidence>
<sequence>MQYMKVFGCSAYVHITEQYRDKLDARARLCMYLGIPDHKKGYRLMDLNSHAIIYSLDPSTLTDTPEQPAIESDQHVQTEPSDPVPATTSPATTRRLPPLREALDRTQIHYSFRTEMTSESLSPSAPKRPRLNDDATEITLNSEEDIQEQEQRQQLLYTLLAIRYVSEPTTYREALASSHASQWRKAAKSEYKSLMDNKTWVLVPRPKGRKILRSRWVFVVKYTGTGEIDRFKARLEIKGFLQEFGIDYNEIFSPVIRMEVLRLLLTIAALLDLEIHQMDVKTAFLNGFLEEEIYMAQPEGFTTPGQEDLVCKLIKSLYGLKQAPRVWYQTLSDFLVKLGFSKLIKDSCVFIRTIDGVTCYIAVYVDVLLIIAPTRALVSELNLALKKRFSMTDLGEVKYLLGWSIQRDRKNRTICCQKTLSSEAEKDAMKSYPYREAVGSIMYLMVGTRPDMAFYMREVSPFLANPGMEHWTAVVRGLKYLAGTKDYGICLGGSQEVSPENLADRLTAYSDSDYANCPDTRRSVGGYVTMLSNSPISWLSRKHHTVVLSTTETEYIALCHCMQEMIFLKLLLKELGFATTQPNLIHEDNQSCIKICYNPELQGRSKHIHVRYCFVQEKVERHEFSVAYCNTKYMVADIFTKALDKHQFRELRAKLRMKSLDTQ</sequence>
<dbReference type="AlphaFoldDB" id="A0A2P4YRJ6"/>
<evidence type="ECO:0000313" key="4">
    <source>
        <dbReference type="EMBL" id="POM80428.1"/>
    </source>
</evidence>
<dbReference type="SUPFAM" id="SSF56672">
    <property type="entry name" value="DNA/RNA polymerases"/>
    <property type="match status" value="1"/>
</dbReference>
<proteinExistence type="predicted"/>
<reference evidence="4 5" key="1">
    <citation type="journal article" date="2017" name="Genome Biol. Evol.">
        <title>Phytophthora megakarya and P. palmivora, closely related causal agents of cacao black pod rot, underwent increases in genome sizes and gene numbers by different mechanisms.</title>
        <authorList>
            <person name="Ali S.S."/>
            <person name="Shao J."/>
            <person name="Lary D.J."/>
            <person name="Kronmiller B."/>
            <person name="Shen D."/>
            <person name="Strem M.D."/>
            <person name="Amoako-Attah I."/>
            <person name="Akrofi A.Y."/>
            <person name="Begoude B.A."/>
            <person name="Ten Hoopen G.M."/>
            <person name="Coulibaly K."/>
            <person name="Kebe B.I."/>
            <person name="Melnick R.L."/>
            <person name="Guiltinan M.J."/>
            <person name="Tyler B.M."/>
            <person name="Meinhardt L.W."/>
            <person name="Bailey B.A."/>
        </authorList>
    </citation>
    <scope>NUCLEOTIDE SEQUENCE [LARGE SCALE GENOMIC DNA]</scope>
    <source>
        <strain evidence="5">sbr112.9</strain>
    </source>
</reference>
<dbReference type="Pfam" id="PF25597">
    <property type="entry name" value="SH3_retrovirus"/>
    <property type="match status" value="1"/>
</dbReference>
<dbReference type="Pfam" id="PF07727">
    <property type="entry name" value="RVT_2"/>
    <property type="match status" value="1"/>
</dbReference>
<feature type="region of interest" description="Disordered" evidence="1">
    <location>
        <begin position="113"/>
        <end position="132"/>
    </location>
</feature>
<gene>
    <name evidence="4" type="ORF">PHPALM_1738</name>
</gene>
<feature type="region of interest" description="Disordered" evidence="1">
    <location>
        <begin position="59"/>
        <end position="95"/>
    </location>
</feature>
<feature type="compositionally biased region" description="Polar residues" evidence="1">
    <location>
        <begin position="75"/>
        <end position="92"/>
    </location>
</feature>
<evidence type="ECO:0000256" key="1">
    <source>
        <dbReference type="SAM" id="MobiDB-lite"/>
    </source>
</evidence>
<evidence type="ECO:0000259" key="3">
    <source>
        <dbReference type="Pfam" id="PF25597"/>
    </source>
</evidence>
<organism evidence="4 5">
    <name type="scientific">Phytophthora palmivora</name>
    <dbReference type="NCBI Taxonomy" id="4796"/>
    <lineage>
        <taxon>Eukaryota</taxon>
        <taxon>Sar</taxon>
        <taxon>Stramenopiles</taxon>
        <taxon>Oomycota</taxon>
        <taxon>Peronosporomycetes</taxon>
        <taxon>Peronosporales</taxon>
        <taxon>Peronosporaceae</taxon>
        <taxon>Phytophthora</taxon>
    </lineage>
</organism>
<protein>
    <submittedName>
        <fullName evidence="4">Integrase catalytic core protein</fullName>
    </submittedName>
</protein>
<dbReference type="PANTHER" id="PTHR11439">
    <property type="entry name" value="GAG-POL-RELATED RETROTRANSPOSON"/>
    <property type="match status" value="1"/>
</dbReference>
<feature type="compositionally biased region" description="Polar residues" evidence="1">
    <location>
        <begin position="114"/>
        <end position="123"/>
    </location>
</feature>
<dbReference type="CDD" id="cd09272">
    <property type="entry name" value="RNase_HI_RT_Ty1"/>
    <property type="match status" value="1"/>
</dbReference>
<accession>A0A2P4YRJ6</accession>